<evidence type="ECO:0000256" key="3">
    <source>
        <dbReference type="ARBA" id="ARBA00022842"/>
    </source>
</evidence>
<feature type="domain" description="Mandelate racemase/muconate lactonizing enzyme C-terminal" evidence="4">
    <location>
        <begin position="171"/>
        <end position="267"/>
    </location>
</feature>
<keyword evidence="2" id="KW-0479">Metal-binding</keyword>
<evidence type="ECO:0000259" key="4">
    <source>
        <dbReference type="SMART" id="SM00922"/>
    </source>
</evidence>
<keyword evidence="6" id="KW-1185">Reference proteome</keyword>
<dbReference type="RefSeq" id="WP_079725061.1">
    <property type="nucleotide sequence ID" value="NZ_BMCL01000001.1"/>
</dbReference>
<dbReference type="PANTHER" id="PTHR13794:SF58">
    <property type="entry name" value="MITOCHONDRIAL ENOLASE SUPERFAMILY MEMBER 1"/>
    <property type="match status" value="1"/>
</dbReference>
<organism evidence="5 6">
    <name type="scientific">Pseudoxanthomonas indica</name>
    <dbReference type="NCBI Taxonomy" id="428993"/>
    <lineage>
        <taxon>Bacteria</taxon>
        <taxon>Pseudomonadati</taxon>
        <taxon>Pseudomonadota</taxon>
        <taxon>Gammaproteobacteria</taxon>
        <taxon>Lysobacterales</taxon>
        <taxon>Lysobacteraceae</taxon>
        <taxon>Pseudoxanthomonas</taxon>
    </lineage>
</organism>
<gene>
    <name evidence="5" type="ORF">SAMN06296058_2737</name>
</gene>
<dbReference type="PANTHER" id="PTHR13794">
    <property type="entry name" value="ENOLASE SUPERFAMILY, MANDELATE RACEMASE"/>
    <property type="match status" value="1"/>
</dbReference>
<comment type="cofactor">
    <cofactor evidence="1">
        <name>Mg(2+)</name>
        <dbReference type="ChEBI" id="CHEBI:18420"/>
    </cofactor>
</comment>
<dbReference type="Gene3D" id="3.20.20.120">
    <property type="entry name" value="Enolase-like C-terminal domain"/>
    <property type="match status" value="1"/>
</dbReference>
<dbReference type="SUPFAM" id="SSF54826">
    <property type="entry name" value="Enolase N-terminal domain-like"/>
    <property type="match status" value="1"/>
</dbReference>
<dbReference type="GO" id="GO:0016052">
    <property type="term" value="P:carbohydrate catabolic process"/>
    <property type="evidence" value="ECO:0007669"/>
    <property type="project" value="TreeGrafter"/>
</dbReference>
<dbReference type="SMART" id="SM00922">
    <property type="entry name" value="MR_MLE"/>
    <property type="match status" value="1"/>
</dbReference>
<dbReference type="OrthoDB" id="103536at2"/>
<evidence type="ECO:0000313" key="5">
    <source>
        <dbReference type="EMBL" id="SKC77000.1"/>
    </source>
</evidence>
<dbReference type="InterPro" id="IPR046945">
    <property type="entry name" value="RHMD-like"/>
</dbReference>
<name>A0A1T5LM27_9GAMM</name>
<dbReference type="InterPro" id="IPR036849">
    <property type="entry name" value="Enolase-like_C_sf"/>
</dbReference>
<sequence length="393" mass="42386">MTQRITRVTARAVRIPRDVSESMGTAGTPAALTGDAAQRYRWATHYRTLYAADHLETVLISVHTDAGLIGWGEAQAPVAPEVTCEIVRTLFAPLLVGEDALAPEAIWDRLYAAMRVRGHTGSFLVDAMAGIDLAIWDLCGKAFAQPVYRLLGGPCRTELPCYVSGLAGANVAQRVEEAQRLVAEGVTAFKLFMAEDPAACLAELDALRAAFGDRVELYVDALWRLDRSNAARFAAELEARNAGWLEAPLMPEDVAGHAELARRTRIPLAIGESYRTRYEMLPFLEQQAAAVLQPDLGRSGLTESRKLAALAQSFHVPIAPHVSIGLGPQLAAALHLAAATPNFLRLECNPRVQIIANRFLRTPLPTGAAYLSPPDAPGLGVEIDEAAIAPFVL</sequence>
<accession>A0A1T5LM27</accession>
<dbReference type="Gene3D" id="3.30.390.10">
    <property type="entry name" value="Enolase-like, N-terminal domain"/>
    <property type="match status" value="1"/>
</dbReference>
<dbReference type="InterPro" id="IPR013342">
    <property type="entry name" value="Mandelate_racemase_C"/>
</dbReference>
<keyword evidence="3" id="KW-0460">Magnesium</keyword>
<protein>
    <submittedName>
        <fullName evidence="5">Galactonate dehydratase</fullName>
    </submittedName>
</protein>
<dbReference type="Pfam" id="PF02746">
    <property type="entry name" value="MR_MLE_N"/>
    <property type="match status" value="1"/>
</dbReference>
<dbReference type="SFLD" id="SFLDG00179">
    <property type="entry name" value="mandelate_racemase"/>
    <property type="match status" value="1"/>
</dbReference>
<dbReference type="SFLD" id="SFLDS00001">
    <property type="entry name" value="Enolase"/>
    <property type="match status" value="1"/>
</dbReference>
<evidence type="ECO:0000313" key="6">
    <source>
        <dbReference type="Proteomes" id="UP000190341"/>
    </source>
</evidence>
<dbReference type="InterPro" id="IPR013341">
    <property type="entry name" value="Mandelate_racemase_N_dom"/>
</dbReference>
<dbReference type="CDD" id="cd03316">
    <property type="entry name" value="MR_like"/>
    <property type="match status" value="1"/>
</dbReference>
<evidence type="ECO:0000256" key="2">
    <source>
        <dbReference type="ARBA" id="ARBA00022723"/>
    </source>
</evidence>
<proteinExistence type="predicted"/>
<dbReference type="GO" id="GO:0016836">
    <property type="term" value="F:hydro-lyase activity"/>
    <property type="evidence" value="ECO:0007669"/>
    <property type="project" value="TreeGrafter"/>
</dbReference>
<dbReference type="Proteomes" id="UP000190341">
    <property type="component" value="Unassembled WGS sequence"/>
</dbReference>
<dbReference type="STRING" id="428993.SAMN06296058_2737"/>
<dbReference type="SUPFAM" id="SSF51604">
    <property type="entry name" value="Enolase C-terminal domain-like"/>
    <property type="match status" value="1"/>
</dbReference>
<dbReference type="InterPro" id="IPR029017">
    <property type="entry name" value="Enolase-like_N"/>
</dbReference>
<evidence type="ECO:0000256" key="1">
    <source>
        <dbReference type="ARBA" id="ARBA00001946"/>
    </source>
</evidence>
<dbReference type="Pfam" id="PF13378">
    <property type="entry name" value="MR_MLE_C"/>
    <property type="match status" value="1"/>
</dbReference>
<reference evidence="5 6" key="1">
    <citation type="submission" date="2017-02" db="EMBL/GenBank/DDBJ databases">
        <authorList>
            <person name="Peterson S.W."/>
        </authorList>
    </citation>
    <scope>NUCLEOTIDE SEQUENCE [LARGE SCALE GENOMIC DNA]</scope>
    <source>
        <strain evidence="5 6">P15</strain>
    </source>
</reference>
<dbReference type="AlphaFoldDB" id="A0A1T5LM27"/>
<dbReference type="EMBL" id="FUZV01000002">
    <property type="protein sequence ID" value="SKC77000.1"/>
    <property type="molecule type" value="Genomic_DNA"/>
</dbReference>
<dbReference type="GO" id="GO:0000287">
    <property type="term" value="F:magnesium ion binding"/>
    <property type="evidence" value="ECO:0007669"/>
    <property type="project" value="TreeGrafter"/>
</dbReference>
<dbReference type="InterPro" id="IPR029065">
    <property type="entry name" value="Enolase_C-like"/>
</dbReference>